<proteinExistence type="predicted"/>
<dbReference type="PANTHER" id="PTHR48125:SF12">
    <property type="entry name" value="AT HOOK TRANSCRIPTION FACTOR FAMILY-RELATED"/>
    <property type="match status" value="1"/>
</dbReference>
<reference evidence="3 4" key="1">
    <citation type="submission" date="2020-03" db="EMBL/GenBank/DDBJ databases">
        <title>Draft Genome Sequence of Cudoniella acicularis.</title>
        <authorList>
            <person name="Buettner E."/>
            <person name="Kellner H."/>
        </authorList>
    </citation>
    <scope>NUCLEOTIDE SEQUENCE [LARGE SCALE GENOMIC DNA]</scope>
    <source>
        <strain evidence="3 4">DSM 108380</strain>
    </source>
</reference>
<feature type="compositionally biased region" description="Polar residues" evidence="1">
    <location>
        <begin position="1087"/>
        <end position="1097"/>
    </location>
</feature>
<evidence type="ECO:0000256" key="2">
    <source>
        <dbReference type="SAM" id="Phobius"/>
    </source>
</evidence>
<keyword evidence="4" id="KW-1185">Reference proteome</keyword>
<comment type="caution">
    <text evidence="3">The sequence shown here is derived from an EMBL/GenBank/DDBJ whole genome shotgun (WGS) entry which is preliminary data.</text>
</comment>
<keyword evidence="2" id="KW-1133">Transmembrane helix</keyword>
<protein>
    <submittedName>
        <fullName evidence="3">Uncharacterized protein</fullName>
    </submittedName>
</protein>
<feature type="compositionally biased region" description="Basic and acidic residues" evidence="1">
    <location>
        <begin position="1070"/>
        <end position="1079"/>
    </location>
</feature>
<evidence type="ECO:0000313" key="3">
    <source>
        <dbReference type="EMBL" id="KAF4629711.1"/>
    </source>
</evidence>
<gene>
    <name evidence="3" type="ORF">G7Y89_g8435</name>
</gene>
<feature type="transmembrane region" description="Helical" evidence="2">
    <location>
        <begin position="297"/>
        <end position="319"/>
    </location>
</feature>
<sequence length="1097" mass="118166">MAGHVFNDDSFEEDYSPLHNILLDLENLIFPNHILIDSSSPSTPSSTNDARNALITDPPIPLELRQNNPQDCSNLISASVNRATVEISRTIIALNATFSQQLQQASISASNSIKSAQGSASSTIDIVVKSASVATSSAFSSVTVANLIATSANSALTSVQLSASTAMSVANSSLADASSSLTLANLALTSAQSTITNVNLALTSVSSASSSDVARLSSSLSILQSSVLSVQSSASAAIAAAQVVLASATGSATAQASSILASAASATAPVQTISIGSNQSPPTLQVPPIFSLSPAQAAAIVIGAVVASVLFSFGIYFLVKRIKRRNEIDSYLDEKSFASSPRNLPSRMSPTLRTGNAMTIKFSPPKSSDAPPPDKPTLRRHLDFPIECSGPSKRDSSKTISSEVDGSPSGSSSNPPRTAPPTSNFSKGRSIPASRPLSSLLGAWPLIFDAADEHIAPQRGVSSPEPTWPFQNQSPNTNIIEQSQPSDPVPITKSEAFIFEELPENPIVADPSGDPFINQYTEPISEPIENPFEDPAAEEFKVPFEKKIVGPSQEGIDEVVEKDIRVSVENSMEDLVEEHTETSTPQKLVDDELLVQPPTKTLPKPLEEPIEEILEQPIGQLPKPFPLQAEPGIQQRLDDMALEQLLPQQPKKIPAPETLALLREDEQPRNSAVPEIDKLLRIVARQNEVMRNKPLFWSDFRAPDPEVEMAMPDPLSREPLPPREALGPPPEILLVDALVNLEQRDRTLSPLRRNPIDIVPVVEPLEASELFSPKSPPLVATEPRDRTLSPLRRNPVNDFPVPEPEAAELPLPNPPDSPPYIAAEQKATLPQDLSAHNMGLSPFGPNGRIRNITSLLAENETDFSFEKPTGEITENGDREERGRSMIRTSDIIEARLSGLVLANEKRKAVEEEKERTVSPLRRNPVDSTQIPVDQRDRTLSPLRRNPSSFSIKRKSRTLSPLRITNTPLKLVPTPNISREDSPLRRNPLQRNASAAPGTGPKTSTAAENSIRPASNVKFSQKLSKFQTLASQNQNDGIAATNEVTQRAIAGIYIPGSLREQAVRNLRSLSKSRERGESTVRRVGSGALSRSASQPGGR</sequence>
<dbReference type="OrthoDB" id="3561683at2759"/>
<accession>A0A8H4W127</accession>
<feature type="region of interest" description="Disordered" evidence="1">
    <location>
        <begin position="908"/>
        <end position="1013"/>
    </location>
</feature>
<evidence type="ECO:0000313" key="4">
    <source>
        <dbReference type="Proteomes" id="UP000566819"/>
    </source>
</evidence>
<feature type="region of interest" description="Disordered" evidence="1">
    <location>
        <begin position="357"/>
        <end position="432"/>
    </location>
</feature>
<dbReference type="PANTHER" id="PTHR48125">
    <property type="entry name" value="LP07818P1"/>
    <property type="match status" value="1"/>
</dbReference>
<evidence type="ECO:0000256" key="1">
    <source>
        <dbReference type="SAM" id="MobiDB-lite"/>
    </source>
</evidence>
<name>A0A8H4W127_9HELO</name>
<feature type="region of interest" description="Disordered" evidence="1">
    <location>
        <begin position="1068"/>
        <end position="1097"/>
    </location>
</feature>
<feature type="region of interest" description="Disordered" evidence="1">
    <location>
        <begin position="772"/>
        <end position="809"/>
    </location>
</feature>
<dbReference type="AlphaFoldDB" id="A0A8H4W127"/>
<keyword evidence="2" id="KW-0472">Membrane</keyword>
<dbReference type="Proteomes" id="UP000566819">
    <property type="component" value="Unassembled WGS sequence"/>
</dbReference>
<feature type="compositionally biased region" description="Low complexity" evidence="1">
    <location>
        <begin position="401"/>
        <end position="416"/>
    </location>
</feature>
<dbReference type="EMBL" id="JAAMPI010000638">
    <property type="protein sequence ID" value="KAF4629711.1"/>
    <property type="molecule type" value="Genomic_DNA"/>
</dbReference>
<keyword evidence="2" id="KW-0812">Transmembrane</keyword>
<organism evidence="3 4">
    <name type="scientific">Cudoniella acicularis</name>
    <dbReference type="NCBI Taxonomy" id="354080"/>
    <lineage>
        <taxon>Eukaryota</taxon>
        <taxon>Fungi</taxon>
        <taxon>Dikarya</taxon>
        <taxon>Ascomycota</taxon>
        <taxon>Pezizomycotina</taxon>
        <taxon>Leotiomycetes</taxon>
        <taxon>Helotiales</taxon>
        <taxon>Tricladiaceae</taxon>
        <taxon>Cudoniella</taxon>
    </lineage>
</organism>